<feature type="signal peptide" evidence="1">
    <location>
        <begin position="1"/>
        <end position="26"/>
    </location>
</feature>
<keyword evidence="3" id="KW-1185">Reference proteome</keyword>
<organism evidence="2 3">
    <name type="scientific">Paenibacillus allorhizosphaerae</name>
    <dbReference type="NCBI Taxonomy" id="2849866"/>
    <lineage>
        <taxon>Bacteria</taxon>
        <taxon>Bacillati</taxon>
        <taxon>Bacillota</taxon>
        <taxon>Bacilli</taxon>
        <taxon>Bacillales</taxon>
        <taxon>Paenibacillaceae</taxon>
        <taxon>Paenibacillus</taxon>
    </lineage>
</organism>
<accession>A0ABN7TJ21</accession>
<dbReference type="RefSeq" id="WP_218098487.1">
    <property type="nucleotide sequence ID" value="NZ_CAJVCE010000005.1"/>
</dbReference>
<evidence type="ECO:0000256" key="1">
    <source>
        <dbReference type="SAM" id="SignalP"/>
    </source>
</evidence>
<gene>
    <name evidence="2" type="ORF">PAECIP111802_02147</name>
</gene>
<protein>
    <recommendedName>
        <fullName evidence="4">Extracellular solute-binding protein</fullName>
    </recommendedName>
</protein>
<evidence type="ECO:0008006" key="4">
    <source>
        <dbReference type="Google" id="ProtNLM"/>
    </source>
</evidence>
<dbReference type="EMBL" id="CAJVCE010000005">
    <property type="protein sequence ID" value="CAG7635495.1"/>
    <property type="molecule type" value="Genomic_DNA"/>
</dbReference>
<comment type="caution">
    <text evidence="2">The sequence shown here is derived from an EMBL/GenBank/DDBJ whole genome shotgun (WGS) entry which is preliminary data.</text>
</comment>
<feature type="chain" id="PRO_5045902669" description="Extracellular solute-binding protein" evidence="1">
    <location>
        <begin position="27"/>
        <end position="142"/>
    </location>
</feature>
<proteinExistence type="predicted"/>
<name>A0ABN7TJ21_9BACL</name>
<sequence>MRGALLKKKRRATAMIGLLALSIVSACSSGPGAGKPAAEPGKTAAPDTAASLGPAELTITSSSALSEEAFESNFGQYLKKKFPNFKFTYIKKATGTLITDLITAGTPVDLIFESSGNIYPGLINAGLAMDISDTWSKSTTLT</sequence>
<dbReference type="PROSITE" id="PS51257">
    <property type="entry name" value="PROKAR_LIPOPROTEIN"/>
    <property type="match status" value="1"/>
</dbReference>
<dbReference type="Proteomes" id="UP000730618">
    <property type="component" value="Unassembled WGS sequence"/>
</dbReference>
<evidence type="ECO:0000313" key="2">
    <source>
        <dbReference type="EMBL" id="CAG7635495.1"/>
    </source>
</evidence>
<keyword evidence="1" id="KW-0732">Signal</keyword>
<evidence type="ECO:0000313" key="3">
    <source>
        <dbReference type="Proteomes" id="UP000730618"/>
    </source>
</evidence>
<reference evidence="2 3" key="1">
    <citation type="submission" date="2021-06" db="EMBL/GenBank/DDBJ databases">
        <authorList>
            <person name="Criscuolo A."/>
        </authorList>
    </citation>
    <scope>NUCLEOTIDE SEQUENCE [LARGE SCALE GENOMIC DNA]</scope>
    <source>
        <strain evidence="3">CIP 111802</strain>
    </source>
</reference>